<organism evidence="2 3">
    <name type="scientific">Actinomyces bovis</name>
    <dbReference type="NCBI Taxonomy" id="1658"/>
    <lineage>
        <taxon>Bacteria</taxon>
        <taxon>Bacillati</taxon>
        <taxon>Actinomycetota</taxon>
        <taxon>Actinomycetes</taxon>
        <taxon>Actinomycetales</taxon>
        <taxon>Actinomycetaceae</taxon>
        <taxon>Actinomyces</taxon>
    </lineage>
</organism>
<proteinExistence type="predicted"/>
<keyword evidence="3" id="KW-1185">Reference proteome</keyword>
<protein>
    <recommendedName>
        <fullName evidence="4">Transmembrane protein</fullName>
    </recommendedName>
</protein>
<evidence type="ECO:0000256" key="1">
    <source>
        <dbReference type="SAM" id="Phobius"/>
    </source>
</evidence>
<feature type="transmembrane region" description="Helical" evidence="1">
    <location>
        <begin position="44"/>
        <end position="64"/>
    </location>
</feature>
<dbReference type="Proteomes" id="UP000250006">
    <property type="component" value="Unassembled WGS sequence"/>
</dbReference>
<evidence type="ECO:0000313" key="2">
    <source>
        <dbReference type="EMBL" id="SPT52562.1"/>
    </source>
</evidence>
<evidence type="ECO:0008006" key="4">
    <source>
        <dbReference type="Google" id="ProtNLM"/>
    </source>
</evidence>
<sequence length="81" mass="9222">MWTDGAYCSADDGVARHQCSYLATPVFKCLWGGLNWPGGTAPDWAGLVVVFLVFVVVGQVRWWVFVLKYGWYEWLFCIVGR</sequence>
<dbReference type="EMBL" id="UAPQ01000001">
    <property type="protein sequence ID" value="SPT52562.1"/>
    <property type="molecule type" value="Genomic_DNA"/>
</dbReference>
<keyword evidence="1" id="KW-0812">Transmembrane</keyword>
<keyword evidence="1" id="KW-1133">Transmembrane helix</keyword>
<comment type="caution">
    <text evidence="2">The sequence shown here is derived from an EMBL/GenBank/DDBJ whole genome shotgun (WGS) entry which is preliminary data.</text>
</comment>
<keyword evidence="1" id="KW-0472">Membrane</keyword>
<name>A0ABY1VLK9_9ACTO</name>
<evidence type="ECO:0000313" key="3">
    <source>
        <dbReference type="Proteomes" id="UP000250006"/>
    </source>
</evidence>
<accession>A0ABY1VLK9</accession>
<reference evidence="2 3" key="1">
    <citation type="submission" date="2018-06" db="EMBL/GenBank/DDBJ databases">
        <authorList>
            <consortium name="Pathogen Informatics"/>
            <person name="Doyle S."/>
        </authorList>
    </citation>
    <scope>NUCLEOTIDE SEQUENCE [LARGE SCALE GENOMIC DNA]</scope>
    <source>
        <strain evidence="2 3">NCTC11535</strain>
    </source>
</reference>
<gene>
    <name evidence="2" type="ORF">NCTC11535_00213</name>
</gene>